<feature type="transmembrane region" description="Helical" evidence="1">
    <location>
        <begin position="193"/>
        <end position="213"/>
    </location>
</feature>
<feature type="transmembrane region" description="Helical" evidence="1">
    <location>
        <begin position="360"/>
        <end position="377"/>
    </location>
</feature>
<evidence type="ECO:0000313" key="2">
    <source>
        <dbReference type="EMBL" id="MFC5507924.1"/>
    </source>
</evidence>
<keyword evidence="1" id="KW-1133">Transmembrane helix</keyword>
<dbReference type="Proteomes" id="UP001596060">
    <property type="component" value="Unassembled WGS sequence"/>
</dbReference>
<protein>
    <recommendedName>
        <fullName evidence="4">Glycosyltransferase RgtA/B/C/D-like domain-containing protein</fullName>
    </recommendedName>
</protein>
<feature type="transmembrane region" description="Helical" evidence="1">
    <location>
        <begin position="335"/>
        <end position="353"/>
    </location>
</feature>
<evidence type="ECO:0000256" key="1">
    <source>
        <dbReference type="SAM" id="Phobius"/>
    </source>
</evidence>
<keyword evidence="1" id="KW-0472">Membrane</keyword>
<feature type="transmembrane region" description="Helical" evidence="1">
    <location>
        <begin position="96"/>
        <end position="117"/>
    </location>
</feature>
<evidence type="ECO:0000313" key="3">
    <source>
        <dbReference type="Proteomes" id="UP001596060"/>
    </source>
</evidence>
<feature type="transmembrane region" description="Helical" evidence="1">
    <location>
        <begin position="21"/>
        <end position="39"/>
    </location>
</feature>
<organism evidence="2 3">
    <name type="scientific">Bosea massiliensis</name>
    <dbReference type="NCBI Taxonomy" id="151419"/>
    <lineage>
        <taxon>Bacteria</taxon>
        <taxon>Pseudomonadati</taxon>
        <taxon>Pseudomonadota</taxon>
        <taxon>Alphaproteobacteria</taxon>
        <taxon>Hyphomicrobiales</taxon>
        <taxon>Boseaceae</taxon>
        <taxon>Bosea</taxon>
    </lineage>
</organism>
<feature type="transmembrane region" description="Helical" evidence="1">
    <location>
        <begin position="123"/>
        <end position="142"/>
    </location>
</feature>
<dbReference type="RefSeq" id="WP_066716989.1">
    <property type="nucleotide sequence ID" value="NZ_JBHSLU010000076.1"/>
</dbReference>
<feature type="transmembrane region" description="Helical" evidence="1">
    <location>
        <begin position="220"/>
        <end position="247"/>
    </location>
</feature>
<feature type="transmembrane region" description="Helical" evidence="1">
    <location>
        <begin position="267"/>
        <end position="288"/>
    </location>
</feature>
<feature type="transmembrane region" description="Helical" evidence="1">
    <location>
        <begin position="163"/>
        <end position="187"/>
    </location>
</feature>
<reference evidence="3" key="1">
    <citation type="journal article" date="2019" name="Int. J. Syst. Evol. Microbiol.">
        <title>The Global Catalogue of Microorganisms (GCM) 10K type strain sequencing project: providing services to taxonomists for standard genome sequencing and annotation.</title>
        <authorList>
            <consortium name="The Broad Institute Genomics Platform"/>
            <consortium name="The Broad Institute Genome Sequencing Center for Infectious Disease"/>
            <person name="Wu L."/>
            <person name="Ma J."/>
        </authorList>
    </citation>
    <scope>NUCLEOTIDE SEQUENCE [LARGE SCALE GENOMIC DNA]</scope>
    <source>
        <strain evidence="3">CCUG 43117</strain>
    </source>
</reference>
<name>A0ABW0PAU1_9HYPH</name>
<proteinExistence type="predicted"/>
<evidence type="ECO:0008006" key="4">
    <source>
        <dbReference type="Google" id="ProtNLM"/>
    </source>
</evidence>
<sequence length="568" mass="62664">MIVAAWTESFKRAKQRMFSPLLILFFVVLIVIILLMLPLKLPVGPMYWDLIVYIDGAHRVAIGQTPSVDFFAPVGPLAYWLVAPLLTTFSNAQPLLLVQWSLLLVSAPPMFVILAHVGQRSRATAFALLLPFLFFQLLPMNVEQYSTYPSVDGYGIYNRHTSILLYSLTCGLIFLVNQRLIFLVVIWTCLALFLLKITGFIAAGLLCSFAFVAGRMSMRVALGIGAAFLLALVALDATLGVVRAYLIDIWLLVRLNEGNLLSRFLQASSLHFGILAPAAGLSVALYWFKVGDAPFRQETRGAPDAGTLARKLDRNSLWLAITILAGLFFETQNTGGQALILIWPVLLAILLGVHRLNGASLILVLSLIGAAALPPFVNVAHRTARALVVQGKFVDVPNADLKALGQVTQRPEIVERAAKMREVYSRFPETFQFLADNNLLPGFTLYSELDFQVGWLMVADEAVKAIREYEAANSIEFKTIMNLNFVNPFPFLLDRGATRHIAIGADPTRAVPAPDPETLAAVSKTDLILYPMCPITTANEALLALYRPAVAHHKFIVLSACWRGYVRQ</sequence>
<comment type="caution">
    <text evidence="2">The sequence shown here is derived from an EMBL/GenBank/DDBJ whole genome shotgun (WGS) entry which is preliminary data.</text>
</comment>
<keyword evidence="3" id="KW-1185">Reference proteome</keyword>
<keyword evidence="1" id="KW-0812">Transmembrane</keyword>
<dbReference type="EMBL" id="JBHSLU010000076">
    <property type="protein sequence ID" value="MFC5507924.1"/>
    <property type="molecule type" value="Genomic_DNA"/>
</dbReference>
<accession>A0ABW0PAU1</accession>
<gene>
    <name evidence="2" type="ORF">ACFPN9_22020</name>
</gene>